<dbReference type="OrthoDB" id="8366071at2"/>
<reference evidence="2 3" key="1">
    <citation type="submission" date="2018-09" db="EMBL/GenBank/DDBJ databases">
        <title>Mesorhizobium carmichaelinearum sp. nov. isolated from Carmichaelinea spp. root nodules in New Zealand.</title>
        <authorList>
            <person name="De Meyer S.E."/>
        </authorList>
    </citation>
    <scope>NUCLEOTIDE SEQUENCE [LARGE SCALE GENOMIC DNA]</scope>
    <source>
        <strain evidence="2 3">ICMP19557</strain>
    </source>
</reference>
<dbReference type="AlphaFoldDB" id="A0A3A5KYQ1"/>
<evidence type="ECO:0000256" key="1">
    <source>
        <dbReference type="SAM" id="MobiDB-lite"/>
    </source>
</evidence>
<dbReference type="EMBL" id="QZWZ01000002">
    <property type="protein sequence ID" value="RJT42005.1"/>
    <property type="molecule type" value="Genomic_DNA"/>
</dbReference>
<comment type="caution">
    <text evidence="2">The sequence shown here is derived from an EMBL/GenBank/DDBJ whole genome shotgun (WGS) entry which is preliminary data.</text>
</comment>
<feature type="region of interest" description="Disordered" evidence="1">
    <location>
        <begin position="34"/>
        <end position="127"/>
    </location>
</feature>
<keyword evidence="3" id="KW-1185">Reference proteome</keyword>
<gene>
    <name evidence="2" type="ORF">D3227_04825</name>
</gene>
<organism evidence="2 3">
    <name type="scientific">Mesorhizobium waimense</name>
    <dbReference type="NCBI Taxonomy" id="1300307"/>
    <lineage>
        <taxon>Bacteria</taxon>
        <taxon>Pseudomonadati</taxon>
        <taxon>Pseudomonadota</taxon>
        <taxon>Alphaproteobacteria</taxon>
        <taxon>Hyphomicrobiales</taxon>
        <taxon>Phyllobacteriaceae</taxon>
        <taxon>Mesorhizobium</taxon>
    </lineage>
</organism>
<proteinExistence type="predicted"/>
<accession>A0A3A5KYQ1</accession>
<sequence>MAKVIAKMRGYFGGIIRETGDVFGVPDDLWADEKRRPKWCKEVGASEVEAEAEAGEGEGGEAGDGDEAPKPKKGKGKAKPVTVKAPEAAPFADAPAPVRAKSEINDALGTTQPDWLAPGAAPKAVTD</sequence>
<dbReference type="Proteomes" id="UP000272706">
    <property type="component" value="Unassembled WGS sequence"/>
</dbReference>
<evidence type="ECO:0000313" key="3">
    <source>
        <dbReference type="Proteomes" id="UP000272706"/>
    </source>
</evidence>
<protein>
    <submittedName>
        <fullName evidence="2">Uncharacterized protein</fullName>
    </submittedName>
</protein>
<evidence type="ECO:0000313" key="2">
    <source>
        <dbReference type="EMBL" id="RJT42005.1"/>
    </source>
</evidence>
<feature type="compositionally biased region" description="Acidic residues" evidence="1">
    <location>
        <begin position="48"/>
        <end position="66"/>
    </location>
</feature>
<name>A0A3A5KYQ1_9HYPH</name>
<feature type="compositionally biased region" description="Low complexity" evidence="1">
    <location>
        <begin position="79"/>
        <end position="99"/>
    </location>
</feature>
<dbReference type="RefSeq" id="WP_120012961.1">
    <property type="nucleotide sequence ID" value="NZ_QZWZ01000002.1"/>
</dbReference>